<dbReference type="EMBL" id="JAHRIQ010070436">
    <property type="protein sequence ID" value="MEQ2243935.1"/>
    <property type="molecule type" value="Genomic_DNA"/>
</dbReference>
<evidence type="ECO:0000313" key="2">
    <source>
        <dbReference type="EMBL" id="MEQ2243935.1"/>
    </source>
</evidence>
<gene>
    <name evidence="2" type="ORF">ILYODFUR_011980</name>
</gene>
<proteinExistence type="predicted"/>
<sequence>MDTSSSQLHVETRATLLTSEKSGLTLPPSPPRHLWTDSQKSFPLKGSKGDRSRSLKKLSREFEISIQRYQWFLSELPEMLCESEMEVEQHTCWSGEDVVERYEACIVCFILKRRKASLTHTLPLI</sequence>
<name>A0ABV0UHJ4_9TELE</name>
<protein>
    <submittedName>
        <fullName evidence="2">Uncharacterized protein</fullName>
    </submittedName>
</protein>
<keyword evidence="3" id="KW-1185">Reference proteome</keyword>
<feature type="region of interest" description="Disordered" evidence="1">
    <location>
        <begin position="18"/>
        <end position="51"/>
    </location>
</feature>
<evidence type="ECO:0000313" key="3">
    <source>
        <dbReference type="Proteomes" id="UP001482620"/>
    </source>
</evidence>
<accession>A0ABV0UHJ4</accession>
<organism evidence="2 3">
    <name type="scientific">Ilyodon furcidens</name>
    <name type="common">goldbreast splitfin</name>
    <dbReference type="NCBI Taxonomy" id="33524"/>
    <lineage>
        <taxon>Eukaryota</taxon>
        <taxon>Metazoa</taxon>
        <taxon>Chordata</taxon>
        <taxon>Craniata</taxon>
        <taxon>Vertebrata</taxon>
        <taxon>Euteleostomi</taxon>
        <taxon>Actinopterygii</taxon>
        <taxon>Neopterygii</taxon>
        <taxon>Teleostei</taxon>
        <taxon>Neoteleostei</taxon>
        <taxon>Acanthomorphata</taxon>
        <taxon>Ovalentaria</taxon>
        <taxon>Atherinomorphae</taxon>
        <taxon>Cyprinodontiformes</taxon>
        <taxon>Goodeidae</taxon>
        <taxon>Ilyodon</taxon>
    </lineage>
</organism>
<dbReference type="Proteomes" id="UP001482620">
    <property type="component" value="Unassembled WGS sequence"/>
</dbReference>
<reference evidence="2 3" key="1">
    <citation type="submission" date="2021-06" db="EMBL/GenBank/DDBJ databases">
        <authorList>
            <person name="Palmer J.M."/>
        </authorList>
    </citation>
    <scope>NUCLEOTIDE SEQUENCE [LARGE SCALE GENOMIC DNA]</scope>
    <source>
        <strain evidence="3">if_2019</strain>
        <tissue evidence="2">Muscle</tissue>
    </source>
</reference>
<evidence type="ECO:0000256" key="1">
    <source>
        <dbReference type="SAM" id="MobiDB-lite"/>
    </source>
</evidence>
<comment type="caution">
    <text evidence="2">The sequence shown here is derived from an EMBL/GenBank/DDBJ whole genome shotgun (WGS) entry which is preliminary data.</text>
</comment>